<keyword evidence="7" id="KW-0408">Iron</keyword>
<gene>
    <name evidence="11" type="ORF">IP93_00423</name>
</gene>
<comment type="caution">
    <text evidence="11">The sequence shown here is derived from an EMBL/GenBank/DDBJ whole genome shotgun (WGS) entry which is preliminary data.</text>
</comment>
<dbReference type="SMART" id="SM00926">
    <property type="entry name" value="Molybdop_Fe4S4"/>
    <property type="match status" value="1"/>
</dbReference>
<evidence type="ECO:0000256" key="5">
    <source>
        <dbReference type="ARBA" id="ARBA00022723"/>
    </source>
</evidence>
<dbReference type="Gene3D" id="3.40.50.740">
    <property type="match status" value="1"/>
</dbReference>
<dbReference type="Gene3D" id="3.30.200.210">
    <property type="match status" value="1"/>
</dbReference>
<keyword evidence="8" id="KW-0411">Iron-sulfur</keyword>
<dbReference type="InterPro" id="IPR006657">
    <property type="entry name" value="MoPterin_dinucl-bd_dom"/>
</dbReference>
<dbReference type="GO" id="GO:0016491">
    <property type="term" value="F:oxidoreductase activity"/>
    <property type="evidence" value="ECO:0007669"/>
    <property type="project" value="UniProtKB-KW"/>
</dbReference>
<dbReference type="GO" id="GO:0046872">
    <property type="term" value="F:metal ion binding"/>
    <property type="evidence" value="ECO:0007669"/>
    <property type="project" value="UniProtKB-KW"/>
</dbReference>
<dbReference type="SUPFAM" id="SSF50692">
    <property type="entry name" value="ADC-like"/>
    <property type="match status" value="1"/>
</dbReference>
<evidence type="ECO:0000256" key="8">
    <source>
        <dbReference type="ARBA" id="ARBA00023014"/>
    </source>
</evidence>
<dbReference type="Gene3D" id="2.40.40.20">
    <property type="match status" value="1"/>
</dbReference>
<dbReference type="CDD" id="cd02783">
    <property type="entry name" value="MopB_CT_2"/>
    <property type="match status" value="1"/>
</dbReference>
<dbReference type="GO" id="GO:0043546">
    <property type="term" value="F:molybdopterin cofactor binding"/>
    <property type="evidence" value="ECO:0007669"/>
    <property type="project" value="InterPro"/>
</dbReference>
<dbReference type="Proteomes" id="UP000316471">
    <property type="component" value="Unassembled WGS sequence"/>
</dbReference>
<dbReference type="RefSeq" id="WP_199747037.1">
    <property type="nucleotide sequence ID" value="NZ_VLKP01000001.1"/>
</dbReference>
<evidence type="ECO:0000313" key="11">
    <source>
        <dbReference type="EMBL" id="TWI14426.1"/>
    </source>
</evidence>
<feature type="region of interest" description="Disordered" evidence="9">
    <location>
        <begin position="822"/>
        <end position="859"/>
    </location>
</feature>
<proteinExistence type="inferred from homology"/>
<dbReference type="InterPro" id="IPR006963">
    <property type="entry name" value="Mopterin_OxRdtase_4Fe-4S_dom"/>
</dbReference>
<comment type="subcellular location">
    <subcellularLocation>
        <location evidence="2">Cell envelope</location>
    </subcellularLocation>
</comment>
<keyword evidence="5" id="KW-0479">Metal-binding</keyword>
<evidence type="ECO:0000256" key="6">
    <source>
        <dbReference type="ARBA" id="ARBA00023002"/>
    </source>
</evidence>
<feature type="domain" description="4Fe-4S Mo/W bis-MGD-type" evidence="10">
    <location>
        <begin position="17"/>
        <end position="73"/>
    </location>
</feature>
<keyword evidence="12" id="KW-1185">Reference proteome</keyword>
<evidence type="ECO:0000313" key="12">
    <source>
        <dbReference type="Proteomes" id="UP000316471"/>
    </source>
</evidence>
<evidence type="ECO:0000256" key="4">
    <source>
        <dbReference type="ARBA" id="ARBA00022485"/>
    </source>
</evidence>
<evidence type="ECO:0000256" key="1">
    <source>
        <dbReference type="ARBA" id="ARBA00001966"/>
    </source>
</evidence>
<dbReference type="Pfam" id="PF04879">
    <property type="entry name" value="Molybdop_Fe4S4"/>
    <property type="match status" value="1"/>
</dbReference>
<dbReference type="Pfam" id="PF01568">
    <property type="entry name" value="Molydop_binding"/>
    <property type="match status" value="1"/>
</dbReference>
<dbReference type="PROSITE" id="PS51669">
    <property type="entry name" value="4FE4S_MOW_BIS_MGD"/>
    <property type="match status" value="1"/>
</dbReference>
<evidence type="ECO:0000256" key="3">
    <source>
        <dbReference type="ARBA" id="ARBA00010312"/>
    </source>
</evidence>
<comment type="cofactor">
    <cofactor evidence="1">
        <name>[4Fe-4S] cluster</name>
        <dbReference type="ChEBI" id="CHEBI:49883"/>
    </cofactor>
</comment>
<dbReference type="PANTHER" id="PTHR43598:SF5">
    <property type="entry name" value="DMSO REDUCTASE CHAIN A"/>
    <property type="match status" value="1"/>
</dbReference>
<feature type="compositionally biased region" description="Basic and acidic residues" evidence="9">
    <location>
        <begin position="646"/>
        <end position="656"/>
    </location>
</feature>
<dbReference type="InterPro" id="IPR006656">
    <property type="entry name" value="Mopterin_OxRdtase"/>
</dbReference>
<feature type="region of interest" description="Disordered" evidence="9">
    <location>
        <begin position="618"/>
        <end position="656"/>
    </location>
</feature>
<evidence type="ECO:0000256" key="2">
    <source>
        <dbReference type="ARBA" id="ARBA00004196"/>
    </source>
</evidence>
<dbReference type="Gene3D" id="3.40.228.10">
    <property type="entry name" value="Dimethylsulfoxide Reductase, domain 2"/>
    <property type="match status" value="1"/>
</dbReference>
<dbReference type="GO" id="GO:0030313">
    <property type="term" value="C:cell envelope"/>
    <property type="evidence" value="ECO:0007669"/>
    <property type="project" value="UniProtKB-SubCell"/>
</dbReference>
<evidence type="ECO:0000259" key="10">
    <source>
        <dbReference type="PROSITE" id="PS51669"/>
    </source>
</evidence>
<evidence type="ECO:0000256" key="9">
    <source>
        <dbReference type="SAM" id="MobiDB-lite"/>
    </source>
</evidence>
<evidence type="ECO:0000256" key="7">
    <source>
        <dbReference type="ARBA" id="ARBA00023004"/>
    </source>
</evidence>
<keyword evidence="4" id="KW-0004">4Fe-4S</keyword>
<dbReference type="InterPro" id="IPR009010">
    <property type="entry name" value="Asp_de-COase-like_dom_sf"/>
</dbReference>
<comment type="similarity">
    <text evidence="3">Belongs to the prokaryotic molybdopterin-containing oxidoreductase family.</text>
</comment>
<dbReference type="GO" id="GO:0051539">
    <property type="term" value="F:4 iron, 4 sulfur cluster binding"/>
    <property type="evidence" value="ECO:0007669"/>
    <property type="project" value="UniProtKB-KW"/>
</dbReference>
<dbReference type="EMBL" id="VLKP01000001">
    <property type="protein sequence ID" value="TWI14426.1"/>
    <property type="molecule type" value="Genomic_DNA"/>
</dbReference>
<name>A0A562M3B6_9GAMM</name>
<protein>
    <submittedName>
        <fullName evidence="11">Molybdopterin dinucleotide binding protein</fullName>
    </submittedName>
</protein>
<organism evidence="11 12">
    <name type="scientific">Aerolutibacter ruishenii</name>
    <dbReference type="NCBI Taxonomy" id="686800"/>
    <lineage>
        <taxon>Bacteria</taxon>
        <taxon>Pseudomonadati</taxon>
        <taxon>Pseudomonadota</taxon>
        <taxon>Gammaproteobacteria</taxon>
        <taxon>Lysobacterales</taxon>
        <taxon>Lysobacteraceae</taxon>
        <taxon>Aerolutibacter</taxon>
    </lineage>
</organism>
<dbReference type="SUPFAM" id="SSF53706">
    <property type="entry name" value="Formate dehydrogenase/DMSO reductase, domains 1-3"/>
    <property type="match status" value="1"/>
</dbReference>
<dbReference type="Pfam" id="PF00384">
    <property type="entry name" value="Molybdopterin"/>
    <property type="match status" value="1"/>
</dbReference>
<accession>A0A562M3B6</accession>
<dbReference type="AlphaFoldDB" id="A0A562M3B6"/>
<reference evidence="11 12" key="1">
    <citation type="journal article" date="2015" name="Stand. Genomic Sci.">
        <title>Genomic Encyclopedia of Bacterial and Archaeal Type Strains, Phase III: the genomes of soil and plant-associated and newly described type strains.</title>
        <authorList>
            <person name="Whitman W.B."/>
            <person name="Woyke T."/>
            <person name="Klenk H.P."/>
            <person name="Zhou Y."/>
            <person name="Lilburn T.G."/>
            <person name="Beck B.J."/>
            <person name="De Vos P."/>
            <person name="Vandamme P."/>
            <person name="Eisen J.A."/>
            <person name="Garrity G."/>
            <person name="Hugenholtz P."/>
            <person name="Kyrpides N.C."/>
        </authorList>
    </citation>
    <scope>NUCLEOTIDE SEQUENCE [LARGE SCALE GENOMIC DNA]</scope>
    <source>
        <strain evidence="11 12">CGMCC 1.10136</strain>
    </source>
</reference>
<sequence length="1047" mass="114431">MHLPKQPDIDTSPSPGDEVKTTTCYMCACRCGIKVWLRDGRVRYIQGNPEHPVNQGVLCAKGSAGIMQHYSPARLDKPLLRVGERGSGEFREIEWDEALAIATSWLAPIRERNPDELAFFTGRDQSQALTGWWAQQFGTVNYAAHGGFCSVNMAAGGLYTLGGSFWEFGEPDWEHSRYLMLWGVAEDHDSNPIKLGLGKLKARGAKIVAINPVRSGYGAIADEWVGIRPGTDGLFAFALIHELLKADRIDLEYLVRYTNAHWLVVRNPGGADDGLFARDGEGRPLCWQRAGATSDAAHASRMESDGYAVPADRIDIQPKVVGEVTLADGRRAVPVFHLVAERYLDPQYAPDAVSERCGIPADTIRRIARELAEAAFEHEVRLPIAWTDAWGREHAEMVGRPVSLHAMRGISAHSNGFHTCRALHLLQLLLGAVDTPGSFRYQPPYPKPIPPPNRPGRARQANGALDAAPLGFVHAPEDLVVDDDGAPRRIDHAFSWAYPLSSHGMMHTVIRNAWAGDPYRIDTLLMFMANMGWNSAMNTSETIGWLTDKDESGEYRIPRIIYADAYASETVAYADLVLPDTTYLERFDAISLLDRPISDADGAADAIRHPVLDPALGGSAHADDANGGGNGGIRAGKGGAGSGVDGDGRPTDGAAHRQRDVRGFQSVLLDLGARLGLPGMVNEDGSPRYRDYADYIVRHERAPGVGLLAGWRGADGTLQAKGAPNPEQLQRYIEHGGFWRSEIPEHARYFKMANRGYLEWAQRMGFLGHAEPIALQLYSETLQKFRLAAQGHGTPQPPEAHRARVATYFDPLPIWYEPFEGVQTGSSSPSSVDAMRQPGHGANDGHDGSGTGGDIAGGEIARGNAATAHPFPLSAVTQRPMFMYHAWGSQNAWLRQIATRNMLYLHPDTGARHGIADDDWITVTSHHGTITVQARLAGNVQPDTVWTWNAIGKRKGAWRLAQDATESRRGFLLNHLISDVTPRGDYANADPVTGQAAWFDLRVRIARAAPTDETAPQFAPLPYGEASERPLRYGAAFRKASAAGDKR</sequence>
<keyword evidence="6" id="KW-0560">Oxidoreductase</keyword>
<feature type="compositionally biased region" description="Gly residues" evidence="9">
    <location>
        <begin position="626"/>
        <end position="645"/>
    </location>
</feature>
<dbReference type="PANTHER" id="PTHR43598">
    <property type="entry name" value="TUNGSTEN-CONTAINING FORMYLMETHANOFURAN DEHYDROGENASE 2 SUBUNIT B"/>
    <property type="match status" value="1"/>
</dbReference>